<keyword evidence="2" id="KW-0285">Flavoprotein</keyword>
<evidence type="ECO:0000313" key="6">
    <source>
        <dbReference type="Proteomes" id="UP000630097"/>
    </source>
</evidence>
<organism evidence="5 6">
    <name type="scientific">Planotetraspora kaengkrachanensis</name>
    <dbReference type="NCBI Taxonomy" id="575193"/>
    <lineage>
        <taxon>Bacteria</taxon>
        <taxon>Bacillati</taxon>
        <taxon>Actinomycetota</taxon>
        <taxon>Actinomycetes</taxon>
        <taxon>Streptosporangiales</taxon>
        <taxon>Streptosporangiaceae</taxon>
        <taxon>Planotetraspora</taxon>
    </lineage>
</organism>
<gene>
    <name evidence="5" type="ORF">Pka01_10240</name>
</gene>
<dbReference type="Gene3D" id="3.30.70.2450">
    <property type="match status" value="1"/>
</dbReference>
<dbReference type="PANTHER" id="PTHR43004:SF19">
    <property type="entry name" value="BINDING MONOOXYGENASE, PUTATIVE (JCVI)-RELATED"/>
    <property type="match status" value="1"/>
</dbReference>
<dbReference type="RefSeq" id="WP_203881410.1">
    <property type="nucleotide sequence ID" value="NZ_BAABHH010000003.1"/>
</dbReference>
<dbReference type="InterPro" id="IPR036188">
    <property type="entry name" value="FAD/NAD-bd_sf"/>
</dbReference>
<evidence type="ECO:0000256" key="3">
    <source>
        <dbReference type="ARBA" id="ARBA00022827"/>
    </source>
</evidence>
<evidence type="ECO:0000256" key="1">
    <source>
        <dbReference type="ARBA" id="ARBA00001974"/>
    </source>
</evidence>
<reference evidence="5 6" key="1">
    <citation type="submission" date="2021-01" db="EMBL/GenBank/DDBJ databases">
        <title>Whole genome shotgun sequence of Planotetraspora kaengkrachanensis NBRC 104272.</title>
        <authorList>
            <person name="Komaki H."/>
            <person name="Tamura T."/>
        </authorList>
    </citation>
    <scope>NUCLEOTIDE SEQUENCE [LARGE SCALE GENOMIC DNA]</scope>
    <source>
        <strain evidence="5 6">NBRC 104272</strain>
    </source>
</reference>
<dbReference type="GO" id="GO:0071949">
    <property type="term" value="F:FAD binding"/>
    <property type="evidence" value="ECO:0007669"/>
    <property type="project" value="InterPro"/>
</dbReference>
<name>A0A8J3PQ96_9ACTN</name>
<dbReference type="AlphaFoldDB" id="A0A8J3PQ96"/>
<dbReference type="Gene3D" id="3.40.30.120">
    <property type="match status" value="1"/>
</dbReference>
<dbReference type="EMBL" id="BONV01000003">
    <property type="protein sequence ID" value="GIG77897.1"/>
    <property type="molecule type" value="Genomic_DNA"/>
</dbReference>
<dbReference type="InterPro" id="IPR050641">
    <property type="entry name" value="RIFMO-like"/>
</dbReference>
<evidence type="ECO:0000256" key="2">
    <source>
        <dbReference type="ARBA" id="ARBA00022630"/>
    </source>
</evidence>
<dbReference type="Proteomes" id="UP000630097">
    <property type="component" value="Unassembled WGS sequence"/>
</dbReference>
<dbReference type="GO" id="GO:0016709">
    <property type="term" value="F:oxidoreductase activity, acting on paired donors, with incorporation or reduction of molecular oxygen, NAD(P)H as one donor, and incorporation of one atom of oxygen"/>
    <property type="evidence" value="ECO:0007669"/>
    <property type="project" value="UniProtKB-ARBA"/>
</dbReference>
<dbReference type="Gene3D" id="3.50.50.60">
    <property type="entry name" value="FAD/NAD(P)-binding domain"/>
    <property type="match status" value="1"/>
</dbReference>
<evidence type="ECO:0000313" key="5">
    <source>
        <dbReference type="EMBL" id="GIG77897.1"/>
    </source>
</evidence>
<keyword evidence="6" id="KW-1185">Reference proteome</keyword>
<evidence type="ECO:0000259" key="4">
    <source>
        <dbReference type="Pfam" id="PF01494"/>
    </source>
</evidence>
<accession>A0A8J3PQ96</accession>
<sequence>MDAVTDVVVVGAGPTGLLVAGDLAAAGLSCLVLERRHGESNLSRAAGVHARTLEQLDARDLADDFVAVGLPVDALRVFGSGVLDLSRLATRFPYLLAMPQFTTERLLTERARKMGVEFVPGAEVTGLRQDADGVDLDVRTHDGRDCTWRAHYVVGADGARSAVRHSLGLPFPGMSVARSLLLCDVRMADPPPNVLTADARKDGFAFVLPFGDGWYRVIVWSRRRRRPDAAPIELGEIREITRRVLGTDFGMHDPRWISRFSCDERQVPAYRVGRVFLAGDAAHVHSPAGGLGMNTGLQDAANLGWKLAAVIRDGAPAWLLDTYGSERHHAGDISLRISGRLLRSAMARPRTLRAAWRVLLRTAMRDPHVALRMAETISGIGLTYPAAAGAHPLVGRRAPDLPLAGPGPKSVYQALRCRCWLLVVPPGSRVPAQAAAGWEGRVRVVTANDAARTLVLVRPDGYVAWAAAAGSESSADRIRGALAQWCGPPPTPIAR</sequence>
<dbReference type="PANTHER" id="PTHR43004">
    <property type="entry name" value="TRK SYSTEM POTASSIUM UPTAKE PROTEIN"/>
    <property type="match status" value="1"/>
</dbReference>
<dbReference type="SUPFAM" id="SSF51905">
    <property type="entry name" value="FAD/NAD(P)-binding domain"/>
    <property type="match status" value="1"/>
</dbReference>
<feature type="domain" description="FAD-binding" evidence="4">
    <location>
        <begin position="5"/>
        <end position="330"/>
    </location>
</feature>
<comment type="cofactor">
    <cofactor evidence="1">
        <name>FAD</name>
        <dbReference type="ChEBI" id="CHEBI:57692"/>
    </cofactor>
</comment>
<dbReference type="PRINTS" id="PR00420">
    <property type="entry name" value="RNGMNOXGNASE"/>
</dbReference>
<dbReference type="Pfam" id="PF21274">
    <property type="entry name" value="Rng_hyd_C"/>
    <property type="match status" value="1"/>
</dbReference>
<protein>
    <submittedName>
        <fullName evidence="5">FAD-dependent oxidoreductase</fullName>
    </submittedName>
</protein>
<keyword evidence="3" id="KW-0274">FAD</keyword>
<dbReference type="InterPro" id="IPR002938">
    <property type="entry name" value="FAD-bd"/>
</dbReference>
<comment type="caution">
    <text evidence="5">The sequence shown here is derived from an EMBL/GenBank/DDBJ whole genome shotgun (WGS) entry which is preliminary data.</text>
</comment>
<proteinExistence type="predicted"/>
<dbReference type="Pfam" id="PF01494">
    <property type="entry name" value="FAD_binding_3"/>
    <property type="match status" value="1"/>
</dbReference>